<sequence length="154" mass="17599">MGLMVVRGERGDIIEFIDLSARTKRLRMLSSLRMKTYLFFLIPLLALWAMAPQQLLEVDPSLVLNPDMIGILRKAILHEGCPYKEISDLVVTDMTQCTCGENPIHRPLAEEFQQKQELVTNNSLEEIRKNRIYPLVIAISTAILISMLHSQVHQ</sequence>
<name>V9P4S2_SALMI</name>
<dbReference type="AlphaFoldDB" id="V9P4S2"/>
<dbReference type="KEGG" id="smil:18126342"/>
<organism evidence="2">
    <name type="scientific">Salvia miltiorrhiza</name>
    <name type="common">Chinese sage</name>
    <dbReference type="NCBI Taxonomy" id="226208"/>
    <lineage>
        <taxon>Eukaryota</taxon>
        <taxon>Viridiplantae</taxon>
        <taxon>Streptophyta</taxon>
        <taxon>Embryophyta</taxon>
        <taxon>Tracheophyta</taxon>
        <taxon>Spermatophyta</taxon>
        <taxon>Magnoliopsida</taxon>
        <taxon>eudicotyledons</taxon>
        <taxon>Gunneridae</taxon>
        <taxon>Pentapetalae</taxon>
        <taxon>asterids</taxon>
        <taxon>lamiids</taxon>
        <taxon>Lamiales</taxon>
        <taxon>Lamiaceae</taxon>
        <taxon>Nepetoideae</taxon>
        <taxon>Mentheae</taxon>
        <taxon>Salviinae</taxon>
        <taxon>Salvia</taxon>
        <taxon>Salvia incertae sedis</taxon>
    </lineage>
</organism>
<keyword evidence="2" id="KW-0496">Mitochondrion</keyword>
<keyword evidence="1" id="KW-0812">Transmembrane</keyword>
<dbReference type="GeneID" id="18126342"/>
<evidence type="ECO:0000256" key="1">
    <source>
        <dbReference type="SAM" id="Phobius"/>
    </source>
</evidence>
<dbReference type="RefSeq" id="YP_008992335.1">
    <property type="nucleotide sequence ID" value="NC_023209.1"/>
</dbReference>
<protein>
    <submittedName>
        <fullName evidence="2">Uncharacterized protein</fullName>
    </submittedName>
</protein>
<dbReference type="EMBL" id="KF177345">
    <property type="protein sequence ID" value="AGU16600.1"/>
    <property type="molecule type" value="Genomic_DNA"/>
</dbReference>
<keyword evidence="1" id="KW-0472">Membrane</keyword>
<gene>
    <name evidence="2" type="primary">orf154b</name>
    <name evidence="2" type="ORF">Salmi_Mp071</name>
</gene>
<geneLocation type="mitochondrion" evidence="2"/>
<evidence type="ECO:0000313" key="2">
    <source>
        <dbReference type="EMBL" id="AGU16600.1"/>
    </source>
</evidence>
<feature type="transmembrane region" description="Helical" evidence="1">
    <location>
        <begin position="32"/>
        <end position="51"/>
    </location>
</feature>
<keyword evidence="1" id="KW-1133">Transmembrane helix</keyword>
<proteinExistence type="predicted"/>
<reference evidence="2" key="1">
    <citation type="submission" date="2013-05" db="EMBL/GenBank/DDBJ databases">
        <title>The Mitochondrial Genome of the medicinal plant Salvia miltiorrhiza.</title>
        <authorList>
            <person name="Qian J."/>
        </authorList>
    </citation>
    <scope>NUCLEOTIDE SEQUENCE</scope>
</reference>
<accession>V9P4S2</accession>